<protein>
    <recommendedName>
        <fullName evidence="2">histidine kinase</fullName>
        <ecNumber evidence="2">2.7.13.3</ecNumber>
    </recommendedName>
</protein>
<feature type="domain" description="PAS" evidence="10">
    <location>
        <begin position="131"/>
        <end position="208"/>
    </location>
</feature>
<dbReference type="FunFam" id="3.30.565.10:FF:000006">
    <property type="entry name" value="Sensor histidine kinase WalK"/>
    <property type="match status" value="1"/>
</dbReference>
<dbReference type="PANTHER" id="PTHR43547">
    <property type="entry name" value="TWO-COMPONENT HISTIDINE KINASE"/>
    <property type="match status" value="1"/>
</dbReference>
<evidence type="ECO:0000313" key="13">
    <source>
        <dbReference type="Proteomes" id="UP000179242"/>
    </source>
</evidence>
<feature type="domain" description="PAC" evidence="11">
    <location>
        <begin position="210"/>
        <end position="263"/>
    </location>
</feature>
<dbReference type="SUPFAM" id="SSF47384">
    <property type="entry name" value="Homodimeric domain of signal transducing histidine kinase"/>
    <property type="match status" value="1"/>
</dbReference>
<reference evidence="12 13" key="1">
    <citation type="journal article" date="2016" name="Nat. Commun.">
        <title>Thousands of microbial genomes shed light on interconnected biogeochemical processes in an aquifer system.</title>
        <authorList>
            <person name="Anantharaman K."/>
            <person name="Brown C.T."/>
            <person name="Hug L.A."/>
            <person name="Sharon I."/>
            <person name="Castelle C.J."/>
            <person name="Probst A.J."/>
            <person name="Thomas B.C."/>
            <person name="Singh A."/>
            <person name="Wilkins M.J."/>
            <person name="Karaoz U."/>
            <person name="Brodie E.L."/>
            <person name="Williams K.H."/>
            <person name="Hubbard S.S."/>
            <person name="Banfield J.F."/>
        </authorList>
    </citation>
    <scope>NUCLEOTIDE SEQUENCE [LARGE SCALE GENOMIC DNA]</scope>
</reference>
<dbReference type="CDD" id="cd00130">
    <property type="entry name" value="PAS"/>
    <property type="match status" value="2"/>
</dbReference>
<evidence type="ECO:0000259" key="10">
    <source>
        <dbReference type="PROSITE" id="PS50112"/>
    </source>
</evidence>
<dbReference type="InterPro" id="IPR035965">
    <property type="entry name" value="PAS-like_dom_sf"/>
</dbReference>
<organism evidence="12 13">
    <name type="scientific">candidate division WOR-1 bacterium RIFOXYC2_FULL_46_14</name>
    <dbReference type="NCBI Taxonomy" id="1802587"/>
    <lineage>
        <taxon>Bacteria</taxon>
        <taxon>Bacillati</taxon>
        <taxon>Saganbacteria</taxon>
    </lineage>
</organism>
<dbReference type="SMART" id="SM00448">
    <property type="entry name" value="REC"/>
    <property type="match status" value="1"/>
</dbReference>
<dbReference type="NCBIfam" id="TIGR00229">
    <property type="entry name" value="sensory_box"/>
    <property type="match status" value="2"/>
</dbReference>
<dbReference type="SMART" id="SM00091">
    <property type="entry name" value="PAS"/>
    <property type="match status" value="2"/>
</dbReference>
<dbReference type="PROSITE" id="PS50113">
    <property type="entry name" value="PAC"/>
    <property type="match status" value="2"/>
</dbReference>
<dbReference type="Pfam" id="PF00072">
    <property type="entry name" value="Response_reg"/>
    <property type="match status" value="1"/>
</dbReference>
<dbReference type="Gene3D" id="3.30.450.20">
    <property type="entry name" value="PAS domain"/>
    <property type="match status" value="2"/>
</dbReference>
<dbReference type="SUPFAM" id="SSF52172">
    <property type="entry name" value="CheY-like"/>
    <property type="match status" value="1"/>
</dbReference>
<dbReference type="InterPro" id="IPR003594">
    <property type="entry name" value="HATPase_dom"/>
</dbReference>
<evidence type="ECO:0000256" key="2">
    <source>
        <dbReference type="ARBA" id="ARBA00012438"/>
    </source>
</evidence>
<dbReference type="Pfam" id="PF02518">
    <property type="entry name" value="HATPase_c"/>
    <property type="match status" value="1"/>
</dbReference>
<dbReference type="InterPro" id="IPR005467">
    <property type="entry name" value="His_kinase_dom"/>
</dbReference>
<evidence type="ECO:0000256" key="7">
    <source>
        <dbReference type="PROSITE-ProRule" id="PRU00169"/>
    </source>
</evidence>
<feature type="domain" description="PAS" evidence="10">
    <location>
        <begin position="260"/>
        <end position="317"/>
    </location>
</feature>
<dbReference type="GO" id="GO:0000155">
    <property type="term" value="F:phosphorelay sensor kinase activity"/>
    <property type="evidence" value="ECO:0007669"/>
    <property type="project" value="InterPro"/>
</dbReference>
<evidence type="ECO:0000256" key="5">
    <source>
        <dbReference type="ARBA" id="ARBA00022777"/>
    </source>
</evidence>
<dbReference type="InterPro" id="IPR004358">
    <property type="entry name" value="Sig_transdc_His_kin-like_C"/>
</dbReference>
<dbReference type="SUPFAM" id="SSF55874">
    <property type="entry name" value="ATPase domain of HSP90 chaperone/DNA topoisomerase II/histidine kinase"/>
    <property type="match status" value="1"/>
</dbReference>
<dbReference type="PRINTS" id="PR00344">
    <property type="entry name" value="BCTRLSENSOR"/>
</dbReference>
<dbReference type="InterPro" id="IPR011006">
    <property type="entry name" value="CheY-like_superfamily"/>
</dbReference>
<feature type="domain" description="Histidine kinase" evidence="8">
    <location>
        <begin position="420"/>
        <end position="636"/>
    </location>
</feature>
<evidence type="ECO:0000259" key="11">
    <source>
        <dbReference type="PROSITE" id="PS50113"/>
    </source>
</evidence>
<dbReference type="PANTHER" id="PTHR43547:SF2">
    <property type="entry name" value="HYBRID SIGNAL TRANSDUCTION HISTIDINE KINASE C"/>
    <property type="match status" value="1"/>
</dbReference>
<dbReference type="SMART" id="SM00388">
    <property type="entry name" value="HisKA"/>
    <property type="match status" value="1"/>
</dbReference>
<dbReference type="InterPro" id="IPR000014">
    <property type="entry name" value="PAS"/>
</dbReference>
<feature type="domain" description="PAC" evidence="11">
    <location>
        <begin position="325"/>
        <end position="377"/>
    </location>
</feature>
<dbReference type="Pfam" id="PF00512">
    <property type="entry name" value="HisKA"/>
    <property type="match status" value="1"/>
</dbReference>
<evidence type="ECO:0000256" key="3">
    <source>
        <dbReference type="ARBA" id="ARBA00022553"/>
    </source>
</evidence>
<feature type="domain" description="Response regulatory" evidence="9">
    <location>
        <begin position="4"/>
        <end position="118"/>
    </location>
</feature>
<dbReference type="InterPro" id="IPR000700">
    <property type="entry name" value="PAS-assoc_C"/>
</dbReference>
<dbReference type="InterPro" id="IPR036890">
    <property type="entry name" value="HATPase_C_sf"/>
</dbReference>
<evidence type="ECO:0000259" key="8">
    <source>
        <dbReference type="PROSITE" id="PS50109"/>
    </source>
</evidence>
<dbReference type="Gene3D" id="3.40.50.2300">
    <property type="match status" value="1"/>
</dbReference>
<dbReference type="PROSITE" id="PS50112">
    <property type="entry name" value="PAS"/>
    <property type="match status" value="2"/>
</dbReference>
<comment type="caution">
    <text evidence="12">The sequence shown here is derived from an EMBL/GenBank/DDBJ whole genome shotgun (WGS) entry which is preliminary data.</text>
</comment>
<dbReference type="InterPro" id="IPR036097">
    <property type="entry name" value="HisK_dim/P_sf"/>
</dbReference>
<dbReference type="SMART" id="SM00387">
    <property type="entry name" value="HATPase_c"/>
    <property type="match status" value="1"/>
</dbReference>
<dbReference type="InterPro" id="IPR013655">
    <property type="entry name" value="PAS_fold_3"/>
</dbReference>
<dbReference type="CDD" id="cd00156">
    <property type="entry name" value="REC"/>
    <property type="match status" value="1"/>
</dbReference>
<dbReference type="Pfam" id="PF08447">
    <property type="entry name" value="PAS_3"/>
    <property type="match status" value="1"/>
</dbReference>
<dbReference type="CDD" id="cd00082">
    <property type="entry name" value="HisKA"/>
    <property type="match status" value="1"/>
</dbReference>
<dbReference type="SUPFAM" id="SSF55785">
    <property type="entry name" value="PYP-like sensor domain (PAS domain)"/>
    <property type="match status" value="2"/>
</dbReference>
<accession>A0A1F4U5V2</accession>
<evidence type="ECO:0000256" key="4">
    <source>
        <dbReference type="ARBA" id="ARBA00022679"/>
    </source>
</evidence>
<dbReference type="PROSITE" id="PS50110">
    <property type="entry name" value="RESPONSE_REGULATORY"/>
    <property type="match status" value="1"/>
</dbReference>
<evidence type="ECO:0000313" key="12">
    <source>
        <dbReference type="EMBL" id="OGC40334.1"/>
    </source>
</evidence>
<name>A0A1F4U5V2_UNCSA</name>
<dbReference type="AlphaFoldDB" id="A0A1F4U5V2"/>
<comment type="catalytic activity">
    <reaction evidence="1">
        <text>ATP + protein L-histidine = ADP + protein N-phospho-L-histidine.</text>
        <dbReference type="EC" id="2.7.13.3"/>
    </reaction>
</comment>
<keyword evidence="3 7" id="KW-0597">Phosphoprotein</keyword>
<feature type="modified residue" description="4-aspartylphosphate" evidence="7">
    <location>
        <position position="53"/>
    </location>
</feature>
<keyword evidence="4" id="KW-0808">Transferase</keyword>
<dbReference type="InterPro" id="IPR001610">
    <property type="entry name" value="PAC"/>
</dbReference>
<keyword evidence="6" id="KW-0902">Two-component regulatory system</keyword>
<dbReference type="Proteomes" id="UP000179242">
    <property type="component" value="Unassembled WGS sequence"/>
</dbReference>
<dbReference type="SMART" id="SM00086">
    <property type="entry name" value="PAC"/>
    <property type="match status" value="2"/>
</dbReference>
<evidence type="ECO:0000256" key="6">
    <source>
        <dbReference type="ARBA" id="ARBA00023012"/>
    </source>
</evidence>
<dbReference type="Gene3D" id="3.30.565.10">
    <property type="entry name" value="Histidine kinase-like ATPase, C-terminal domain"/>
    <property type="match status" value="1"/>
</dbReference>
<gene>
    <name evidence="12" type="ORF">A2438_03585</name>
</gene>
<dbReference type="EMBL" id="MEUJ01000004">
    <property type="protein sequence ID" value="OGC40334.1"/>
    <property type="molecule type" value="Genomic_DNA"/>
</dbReference>
<dbReference type="Pfam" id="PF13426">
    <property type="entry name" value="PAS_9"/>
    <property type="match status" value="1"/>
</dbReference>
<evidence type="ECO:0000256" key="1">
    <source>
        <dbReference type="ARBA" id="ARBA00000085"/>
    </source>
</evidence>
<dbReference type="InterPro" id="IPR001789">
    <property type="entry name" value="Sig_transdc_resp-reg_receiver"/>
</dbReference>
<proteinExistence type="predicted"/>
<evidence type="ECO:0000259" key="9">
    <source>
        <dbReference type="PROSITE" id="PS50110"/>
    </source>
</evidence>
<sequence>MSHSVLLVDDDKAFLEETKEALSLNGYEILTAQDGETARKIISKRHPDVALIDKKLPDVDGQDFISEAKKESKNTSFIVMTAYASLDSSINAFKEKIDDYILKPASIEFIGERINLLLKEKEEQNTILRYSESKYRRLLSLIPAVVYETSVVDNNTDNNTLYVNEKVEELFGFKQSEWLADGSLWFRQVYPADKDKAIDKFEQIKKQGKFECEYRMLHKDKETIKWIKDVGISLRGGDGKEITITGIMIDITERKLREERNEMLSCVVKDMLEGVIITDTENIIRYFNEAAVRMYGYKEEDLLGKNLSFLVSELSPNLVLQGERSSEEYMAKRRDGSAFAAHFSLFPLRDCSGKISGKVVIISDIGEKRLLEDELRRSAQKLESAIEEKTWEIKKTLAGLKEANKKLRRFDALKSEFMDYVAHEIINPLWMVQGILSSRLQSFEENASQEQKESLRVISQQIDRLLNFTENMLDISKIESGQLPIKVKEINLASIFENVKEAFKLSLEKKKIVLRIAAERPSKQIFSDEDMLIRILMNLVDNAVKYTPSGNGIEVRAYGQNGSFRIEIMNQGTFLTKEECSRIFDKFVRIFAEKERGTGLGLSLVKEMVGALSGNIWVDSEEGLGTTFTIEFPVDIRNKSKQEKQE</sequence>
<dbReference type="Gene3D" id="1.10.287.130">
    <property type="match status" value="1"/>
</dbReference>
<dbReference type="EC" id="2.7.13.3" evidence="2"/>
<keyword evidence="5" id="KW-0418">Kinase</keyword>
<dbReference type="PROSITE" id="PS50109">
    <property type="entry name" value="HIS_KIN"/>
    <property type="match status" value="1"/>
</dbReference>
<dbReference type="InterPro" id="IPR003661">
    <property type="entry name" value="HisK_dim/P_dom"/>
</dbReference>